<reference evidence="2 3" key="1">
    <citation type="submission" date="2014-03" db="EMBL/GenBank/DDBJ databases">
        <title>Genomics of Bifidobacteria.</title>
        <authorList>
            <person name="Ventura M."/>
            <person name="Milani C."/>
            <person name="Lugli G.A."/>
        </authorList>
    </citation>
    <scope>NUCLEOTIDE SEQUENCE [LARGE SCALE GENOMIC DNA]</scope>
    <source>
        <strain evidence="2 3">DSM 23968</strain>
    </source>
</reference>
<evidence type="ECO:0000259" key="1">
    <source>
        <dbReference type="Pfam" id="PF07819"/>
    </source>
</evidence>
<proteinExistence type="predicted"/>
<dbReference type="eggNOG" id="COG1075">
    <property type="taxonomic scope" value="Bacteria"/>
</dbReference>
<sequence length="516" mass="55625">MGWQIVSRVHGGHQSAPATVEEFQAAQAALEDAYTELNVHALAWSKAATDIAADRTSVPLCPTLSSGAASQAGKEHTTLPYDRLIAVCQQRAAEISETCSRIRGMEDLLVRANGLYSEAERTARRVVTEGTQAITREFPVWATAAMIGGISGGLLYGGSVEHAFTPGYSSWITAQFQEGYVSGIAARLVGVDLKDGILQTDEVGQAAGKIGQWSGPLKDVYQGNELTVRRVDARADVVGRSRSVGESLENLRRLGEERLGKIDLDSGLAYGTVAVQRYEKADGTNAWLVTVPGTDGQWDSPFGWEQNIELMSDDAERRRQADSARMVVEAMEQAGIGKNEPVAIVGHSQGGIVAAAIASDESDRFDIQHIVTAGSPIANHPIPEHTWVTSIEIEDEFVTSLDGAENPANEHWLTVRGTLEPAPDTGQPELGENGVCIPSTDSGVWGDSPYAGAPVTDPAETKEMTHWLKYHQAAYQNATDLGGTPTITHEKHFAGVIDGELKETQYYEGRIRYGRE</sequence>
<evidence type="ECO:0000313" key="2">
    <source>
        <dbReference type="EMBL" id="KFI94921.1"/>
    </source>
</evidence>
<comment type="caution">
    <text evidence="2">The sequence shown here is derived from an EMBL/GenBank/DDBJ whole genome shotgun (WGS) entry which is preliminary data.</text>
</comment>
<dbReference type="InterPro" id="IPR012908">
    <property type="entry name" value="PGAP1-ab_dom-like"/>
</dbReference>
<dbReference type="EMBL" id="JGZP01000019">
    <property type="protein sequence ID" value="KFI94921.1"/>
    <property type="molecule type" value="Genomic_DNA"/>
</dbReference>
<dbReference type="STRING" id="762211.BSTEL_1585"/>
<protein>
    <submittedName>
        <fullName evidence="2">PGAP1-like domain protein</fullName>
    </submittedName>
</protein>
<evidence type="ECO:0000313" key="3">
    <source>
        <dbReference type="Proteomes" id="UP000029004"/>
    </source>
</evidence>
<dbReference type="AlphaFoldDB" id="A0A087DHC1"/>
<dbReference type="OrthoDB" id="5095936at2"/>
<dbReference type="Proteomes" id="UP000029004">
    <property type="component" value="Unassembled WGS sequence"/>
</dbReference>
<name>A0A087DHC1_9BIFI</name>
<accession>A0A087DHC1</accession>
<organism evidence="2 3">
    <name type="scientific">Bifidobacterium stellenboschense</name>
    <dbReference type="NCBI Taxonomy" id="762211"/>
    <lineage>
        <taxon>Bacteria</taxon>
        <taxon>Bacillati</taxon>
        <taxon>Actinomycetota</taxon>
        <taxon>Actinomycetes</taxon>
        <taxon>Bifidobacteriales</taxon>
        <taxon>Bifidobacteriaceae</taxon>
        <taxon>Bifidobacterium</taxon>
    </lineage>
</organism>
<dbReference type="Pfam" id="PF07819">
    <property type="entry name" value="PGAP1"/>
    <property type="match status" value="1"/>
</dbReference>
<dbReference type="InterPro" id="IPR029058">
    <property type="entry name" value="AB_hydrolase_fold"/>
</dbReference>
<keyword evidence="3" id="KW-1185">Reference proteome</keyword>
<gene>
    <name evidence="2" type="ORF">BSTEL_1585</name>
</gene>
<dbReference type="RefSeq" id="WP_034529913.1">
    <property type="nucleotide sequence ID" value="NZ_JGZP01000019.1"/>
</dbReference>
<feature type="domain" description="GPI inositol-deacylase PGAP1-like alpha/beta" evidence="1">
    <location>
        <begin position="334"/>
        <end position="385"/>
    </location>
</feature>
<dbReference type="GO" id="GO:0016788">
    <property type="term" value="F:hydrolase activity, acting on ester bonds"/>
    <property type="evidence" value="ECO:0007669"/>
    <property type="project" value="InterPro"/>
</dbReference>
<dbReference type="Gene3D" id="3.40.50.1820">
    <property type="entry name" value="alpha/beta hydrolase"/>
    <property type="match status" value="1"/>
</dbReference>
<dbReference type="SUPFAM" id="SSF53474">
    <property type="entry name" value="alpha/beta-Hydrolases"/>
    <property type="match status" value="1"/>
</dbReference>